<gene>
    <name evidence="2" type="ORF">BTO16_13680</name>
</gene>
<name>A0A2S7WHX2_9FLAO</name>
<accession>A0A2S7WHX2</accession>
<dbReference type="OrthoDB" id="1466062at2"/>
<dbReference type="InterPro" id="IPR025366">
    <property type="entry name" value="DUF4270"/>
</dbReference>
<keyword evidence="1" id="KW-0732">Signal</keyword>
<feature type="chain" id="PRO_5015680076" description="DUF4270 domain-containing protein" evidence="1">
    <location>
        <begin position="23"/>
        <end position="536"/>
    </location>
</feature>
<sequence>MKKIIIKSVYVGVLLTFFSAIISCEEDFTDIGSNVISNTKFNTNVDTVEITVANSIVDKIKADNITREPGQYLLGVYASADYEKLEASIISQIAISTNLALIEPDTIVKYQTSTTSIVTTIDTVFIKLPYQATLTDNAATGPVYTLDSIVGNQEKAFTFNAYETSTYLSRLNPADPSKVNSYNSNSVFNKKGNALNAVSNFQFIPKPTDTVMFIKRRASNKTLVKTDVIKYTSATATSGPTSTASGTPLPFAAIPLNEDKFKKIFLDEYGSSNFNSQDAFNEYFKGIILEASGNEGSLISFDFSNRLAVLNPSIEVYYTNTAINTQTGDTIKTFRKNNSFLLSGIRSALYKMEEKTYPVNNEIKLQGTAGSEASIDLFGPDVDNNGIADKIEDLRAKNWLINEASLTFYVNESADITALPYRLYMYRTAGKLTTGLTQIKDTYSEATFGGLLGKDSSGNLKYTFKITDYISDLLSGQQDESPILKLKVYNTSDAPLSSSLFTNYSWSPKAVTLFNQDAANGSKRALLKISYSEKKN</sequence>
<protein>
    <recommendedName>
        <fullName evidence="4">DUF4270 domain-containing protein</fullName>
    </recommendedName>
</protein>
<evidence type="ECO:0008006" key="4">
    <source>
        <dbReference type="Google" id="ProtNLM"/>
    </source>
</evidence>
<organism evidence="2 3">
    <name type="scientific">Polaribacter glomeratus</name>
    <dbReference type="NCBI Taxonomy" id="102"/>
    <lineage>
        <taxon>Bacteria</taxon>
        <taxon>Pseudomonadati</taxon>
        <taxon>Bacteroidota</taxon>
        <taxon>Flavobacteriia</taxon>
        <taxon>Flavobacteriales</taxon>
        <taxon>Flavobacteriaceae</taxon>
    </lineage>
</organism>
<keyword evidence="3" id="KW-1185">Reference proteome</keyword>
<dbReference type="AlphaFoldDB" id="A0A2S7WHX2"/>
<evidence type="ECO:0000256" key="1">
    <source>
        <dbReference type="SAM" id="SignalP"/>
    </source>
</evidence>
<dbReference type="EMBL" id="MSCM01000002">
    <property type="protein sequence ID" value="PQJ76911.1"/>
    <property type="molecule type" value="Genomic_DNA"/>
</dbReference>
<evidence type="ECO:0000313" key="2">
    <source>
        <dbReference type="EMBL" id="PQJ76911.1"/>
    </source>
</evidence>
<feature type="signal peptide" evidence="1">
    <location>
        <begin position="1"/>
        <end position="22"/>
    </location>
</feature>
<comment type="caution">
    <text evidence="2">The sequence shown here is derived from an EMBL/GenBank/DDBJ whole genome shotgun (WGS) entry which is preliminary data.</text>
</comment>
<reference evidence="2 3" key="1">
    <citation type="submission" date="2016-12" db="EMBL/GenBank/DDBJ databases">
        <title>Trade-off between light-utilization and light-protection in marine flavobacteria.</title>
        <authorList>
            <person name="Kumagai Y."/>
            <person name="Yoshizawa S."/>
            <person name="Kogure K."/>
            <person name="Iwasaki W."/>
        </authorList>
    </citation>
    <scope>NUCLEOTIDE SEQUENCE [LARGE SCALE GENOMIC DNA]</scope>
    <source>
        <strain evidence="2 3">ATCC 43844</strain>
    </source>
</reference>
<dbReference type="PROSITE" id="PS51257">
    <property type="entry name" value="PROKAR_LIPOPROTEIN"/>
    <property type="match status" value="1"/>
</dbReference>
<proteinExistence type="predicted"/>
<dbReference type="Pfam" id="PF14092">
    <property type="entry name" value="DUF4270"/>
    <property type="match status" value="1"/>
</dbReference>
<dbReference type="RefSeq" id="WP_105022229.1">
    <property type="nucleotide sequence ID" value="NZ_MSCM01000002.1"/>
</dbReference>
<dbReference type="Proteomes" id="UP000239068">
    <property type="component" value="Unassembled WGS sequence"/>
</dbReference>
<evidence type="ECO:0000313" key="3">
    <source>
        <dbReference type="Proteomes" id="UP000239068"/>
    </source>
</evidence>